<evidence type="ECO:0000256" key="1">
    <source>
        <dbReference type="SAM" id="Phobius"/>
    </source>
</evidence>
<feature type="signal peptide" evidence="2">
    <location>
        <begin position="1"/>
        <end position="19"/>
    </location>
</feature>
<dbReference type="Proteomes" id="UP000535415">
    <property type="component" value="Unassembled WGS sequence"/>
</dbReference>
<accession>A0A7W9BLR6</accession>
<gene>
    <name evidence="3" type="ORF">FHS72_002010</name>
</gene>
<dbReference type="AlphaFoldDB" id="A0A7W9BLR6"/>
<organism evidence="3 4">
    <name type="scientific">Yoonia ponticola</name>
    <dbReference type="NCBI Taxonomy" id="1524255"/>
    <lineage>
        <taxon>Bacteria</taxon>
        <taxon>Pseudomonadati</taxon>
        <taxon>Pseudomonadota</taxon>
        <taxon>Alphaproteobacteria</taxon>
        <taxon>Rhodobacterales</taxon>
        <taxon>Paracoccaceae</taxon>
        <taxon>Yoonia</taxon>
    </lineage>
</organism>
<dbReference type="InterPro" id="IPR029024">
    <property type="entry name" value="TerB-like"/>
</dbReference>
<dbReference type="RefSeq" id="WP_183528609.1">
    <property type="nucleotide sequence ID" value="NZ_JACIJM010000005.1"/>
</dbReference>
<evidence type="ECO:0000256" key="2">
    <source>
        <dbReference type="SAM" id="SignalP"/>
    </source>
</evidence>
<reference evidence="3 4" key="1">
    <citation type="submission" date="2020-08" db="EMBL/GenBank/DDBJ databases">
        <title>Genomic Encyclopedia of Type Strains, Phase IV (KMG-IV): sequencing the most valuable type-strain genomes for metagenomic binning, comparative biology and taxonomic classification.</title>
        <authorList>
            <person name="Goeker M."/>
        </authorList>
    </citation>
    <scope>NUCLEOTIDE SEQUENCE [LARGE SCALE GENOMIC DNA]</scope>
    <source>
        <strain evidence="3 4">DSM 101064</strain>
    </source>
</reference>
<name>A0A7W9BLR6_9RHOB</name>
<dbReference type="EMBL" id="JACIJM010000005">
    <property type="protein sequence ID" value="MBB5722384.1"/>
    <property type="molecule type" value="Genomic_DNA"/>
</dbReference>
<keyword evidence="2" id="KW-0732">Signal</keyword>
<dbReference type="CDD" id="cd07177">
    <property type="entry name" value="terB_like"/>
    <property type="match status" value="1"/>
</dbReference>
<feature type="transmembrane region" description="Helical" evidence="1">
    <location>
        <begin position="29"/>
        <end position="50"/>
    </location>
</feature>
<dbReference type="SUPFAM" id="SSF158682">
    <property type="entry name" value="TerB-like"/>
    <property type="match status" value="1"/>
</dbReference>
<dbReference type="Gene3D" id="1.10.3680.10">
    <property type="entry name" value="TerB-like"/>
    <property type="match status" value="1"/>
</dbReference>
<keyword evidence="4" id="KW-1185">Reference proteome</keyword>
<keyword evidence="1" id="KW-0472">Membrane</keyword>
<protein>
    <submittedName>
        <fullName evidence="3">Tellurite resistance protein</fullName>
    </submittedName>
</protein>
<proteinExistence type="predicted"/>
<comment type="caution">
    <text evidence="3">The sequence shown here is derived from an EMBL/GenBank/DDBJ whole genome shotgun (WGS) entry which is preliminary data.</text>
</comment>
<evidence type="ECO:0000313" key="4">
    <source>
        <dbReference type="Proteomes" id="UP000535415"/>
    </source>
</evidence>
<sequence>MLRLIAMLTTCFVASSAQAAPLSWTQTTNWVLWQYGGIVFATLLVLFAILHKRGSPAVDEIVVPSVPATPMFEETLLTTLFHTARLNGEISQTAMQALLRSYKNLTGKSVSQNMITAKYAHQAETADLLSIMAPFSRIERDTMMRGCVDVAVANGEIGPRENDFLLELKTALDLDSTVLHNQIRAALRPDVTVPPRQFLAA</sequence>
<keyword evidence="1" id="KW-0812">Transmembrane</keyword>
<evidence type="ECO:0000313" key="3">
    <source>
        <dbReference type="EMBL" id="MBB5722384.1"/>
    </source>
</evidence>
<keyword evidence="1" id="KW-1133">Transmembrane helix</keyword>
<feature type="chain" id="PRO_5030595081" evidence="2">
    <location>
        <begin position="20"/>
        <end position="201"/>
    </location>
</feature>